<name>R0M1N2_ANAPL</name>
<keyword evidence="3" id="KW-1185">Reference proteome</keyword>
<gene>
    <name evidence="2" type="ORF">Anapl_00238</name>
</gene>
<evidence type="ECO:0000313" key="2">
    <source>
        <dbReference type="EMBL" id="EOB07995.1"/>
    </source>
</evidence>
<proteinExistence type="predicted"/>
<dbReference type="Proteomes" id="UP000296049">
    <property type="component" value="Unassembled WGS sequence"/>
</dbReference>
<protein>
    <submittedName>
        <fullName evidence="2">Uncharacterized protein</fullName>
    </submittedName>
</protein>
<evidence type="ECO:0000256" key="1">
    <source>
        <dbReference type="SAM" id="MobiDB-lite"/>
    </source>
</evidence>
<feature type="region of interest" description="Disordered" evidence="1">
    <location>
        <begin position="23"/>
        <end position="57"/>
    </location>
</feature>
<accession>R0M1N2</accession>
<feature type="region of interest" description="Disordered" evidence="1">
    <location>
        <begin position="122"/>
        <end position="154"/>
    </location>
</feature>
<dbReference type="AlphaFoldDB" id="R0M1N2"/>
<sequence>MFNPATPQEDEFSSVLSTNECRSCHHLHPPEHGKPLSAKEQGSGTRLDGVTDGEREEGGSADVAINFKLMMISLSERKRNCFERWAHLEVGESSTDGASLYALTVQDTWGEQPSDLVTSFRDLHEAPPKPSGGTGEAGEIPQSSPKPPAARHTPPALYYSSSSASDFIWLLENVDYVTAHFQAPALLKGLSDTRVLPEKTQQLSSWIRGCSAAQAPQGRHPGHEYIQDI</sequence>
<organism evidence="2 3">
    <name type="scientific">Anas platyrhynchos</name>
    <name type="common">Mallard</name>
    <name type="synonym">Anas boschas</name>
    <dbReference type="NCBI Taxonomy" id="8839"/>
    <lineage>
        <taxon>Eukaryota</taxon>
        <taxon>Metazoa</taxon>
        <taxon>Chordata</taxon>
        <taxon>Craniata</taxon>
        <taxon>Vertebrata</taxon>
        <taxon>Euteleostomi</taxon>
        <taxon>Archelosauria</taxon>
        <taxon>Archosauria</taxon>
        <taxon>Dinosauria</taxon>
        <taxon>Saurischia</taxon>
        <taxon>Theropoda</taxon>
        <taxon>Coelurosauria</taxon>
        <taxon>Aves</taxon>
        <taxon>Neognathae</taxon>
        <taxon>Galloanserae</taxon>
        <taxon>Anseriformes</taxon>
        <taxon>Anatidae</taxon>
        <taxon>Anatinae</taxon>
        <taxon>Anas</taxon>
    </lineage>
</organism>
<dbReference type="EMBL" id="KB742479">
    <property type="protein sequence ID" value="EOB07995.1"/>
    <property type="molecule type" value="Genomic_DNA"/>
</dbReference>
<evidence type="ECO:0000313" key="3">
    <source>
        <dbReference type="Proteomes" id="UP000296049"/>
    </source>
</evidence>
<reference evidence="3" key="1">
    <citation type="journal article" date="2013" name="Nat. Genet.">
        <title>The duck genome and transcriptome provide insight into an avian influenza virus reservoir species.</title>
        <authorList>
            <person name="Huang Y."/>
            <person name="Li Y."/>
            <person name="Burt D.W."/>
            <person name="Chen H."/>
            <person name="Zhang Y."/>
            <person name="Qian W."/>
            <person name="Kim H."/>
            <person name="Gan S."/>
            <person name="Zhao Y."/>
            <person name="Li J."/>
            <person name="Yi K."/>
            <person name="Feng H."/>
            <person name="Zhu P."/>
            <person name="Li B."/>
            <person name="Liu Q."/>
            <person name="Fairley S."/>
            <person name="Magor K.E."/>
            <person name="Du Z."/>
            <person name="Hu X."/>
            <person name="Goodman L."/>
            <person name="Tafer H."/>
            <person name="Vignal A."/>
            <person name="Lee T."/>
            <person name="Kim K.W."/>
            <person name="Sheng Z."/>
            <person name="An Y."/>
            <person name="Searle S."/>
            <person name="Herrero J."/>
            <person name="Groenen M.A."/>
            <person name="Crooijmans R.P."/>
            <person name="Faraut T."/>
            <person name="Cai Q."/>
            <person name="Webster R.G."/>
            <person name="Aldridge J.R."/>
            <person name="Warren W.C."/>
            <person name="Bartschat S."/>
            <person name="Kehr S."/>
            <person name="Marz M."/>
            <person name="Stadler P.F."/>
            <person name="Smith J."/>
            <person name="Kraus R.H."/>
            <person name="Zhao Y."/>
            <person name="Ren L."/>
            <person name="Fei J."/>
            <person name="Morisson M."/>
            <person name="Kaiser P."/>
            <person name="Griffin D.K."/>
            <person name="Rao M."/>
            <person name="Pitel F."/>
            <person name="Wang J."/>
            <person name="Li N."/>
        </authorList>
    </citation>
    <scope>NUCLEOTIDE SEQUENCE [LARGE SCALE GENOMIC DNA]</scope>
</reference>